<dbReference type="PANTHER" id="PTHR33990:SF1">
    <property type="entry name" value="PROTEIN YJDN"/>
    <property type="match status" value="1"/>
</dbReference>
<gene>
    <name evidence="2" type="ORF">HNR67_003294</name>
</gene>
<reference evidence="2 3" key="1">
    <citation type="submission" date="2020-08" db="EMBL/GenBank/DDBJ databases">
        <title>Sequencing the genomes of 1000 actinobacteria strains.</title>
        <authorList>
            <person name="Klenk H.-P."/>
        </authorList>
    </citation>
    <scope>NUCLEOTIDE SEQUENCE [LARGE SCALE GENOMIC DNA]</scope>
    <source>
        <strain evidence="2 3">DSM 44230</strain>
    </source>
</reference>
<dbReference type="Pfam" id="PF00903">
    <property type="entry name" value="Glyoxalase"/>
    <property type="match status" value="1"/>
</dbReference>
<dbReference type="CDD" id="cd06588">
    <property type="entry name" value="PhnB_like"/>
    <property type="match status" value="1"/>
</dbReference>
<evidence type="ECO:0000313" key="3">
    <source>
        <dbReference type="Proteomes" id="UP000533598"/>
    </source>
</evidence>
<dbReference type="Gene3D" id="3.10.180.10">
    <property type="entry name" value="2,3-Dihydroxybiphenyl 1,2-Dioxygenase, domain 1"/>
    <property type="match status" value="1"/>
</dbReference>
<dbReference type="Proteomes" id="UP000533598">
    <property type="component" value="Unassembled WGS sequence"/>
</dbReference>
<evidence type="ECO:0000259" key="1">
    <source>
        <dbReference type="Pfam" id="PF00903"/>
    </source>
</evidence>
<feature type="domain" description="Glyoxalase/fosfomycin resistance/dioxygenase" evidence="1">
    <location>
        <begin position="11"/>
        <end position="131"/>
    </location>
</feature>
<evidence type="ECO:0000313" key="2">
    <source>
        <dbReference type="EMBL" id="MBB4677176.1"/>
    </source>
</evidence>
<dbReference type="InterPro" id="IPR028973">
    <property type="entry name" value="PhnB-like"/>
</dbReference>
<organism evidence="2 3">
    <name type="scientific">Crossiella cryophila</name>
    <dbReference type="NCBI Taxonomy" id="43355"/>
    <lineage>
        <taxon>Bacteria</taxon>
        <taxon>Bacillati</taxon>
        <taxon>Actinomycetota</taxon>
        <taxon>Actinomycetes</taxon>
        <taxon>Pseudonocardiales</taxon>
        <taxon>Pseudonocardiaceae</taxon>
        <taxon>Crossiella</taxon>
    </lineage>
</organism>
<keyword evidence="3" id="KW-1185">Reference proteome</keyword>
<dbReference type="InterPro" id="IPR029068">
    <property type="entry name" value="Glyas_Bleomycin-R_OHBP_Dase"/>
</dbReference>
<dbReference type="SUPFAM" id="SSF54593">
    <property type="entry name" value="Glyoxalase/Bleomycin resistance protein/Dihydroxybiphenyl dioxygenase"/>
    <property type="match status" value="1"/>
</dbReference>
<name>A0A7W7CC46_9PSEU</name>
<dbReference type="PANTHER" id="PTHR33990">
    <property type="entry name" value="PROTEIN YJDN-RELATED"/>
    <property type="match status" value="1"/>
</dbReference>
<accession>A0A7W7CC46</accession>
<protein>
    <submittedName>
        <fullName evidence="2">PhnB protein</fullName>
    </submittedName>
</protein>
<dbReference type="InterPro" id="IPR004360">
    <property type="entry name" value="Glyas_Fos-R_dOase_dom"/>
</dbReference>
<dbReference type="RefSeq" id="WP_185003102.1">
    <property type="nucleotide sequence ID" value="NZ_BAAAUI010000055.1"/>
</dbReference>
<proteinExistence type="predicted"/>
<sequence length="139" mass="15003">MGTRLNPYINFGDQARAAMEFYREVFGGTLTFSTFGEYGMEASPEADKIMHSQLESPGGLVLMGADTPAGMPPHQVGDNVSVCLSGEDVEELSSYFAKLAVDGTVGVPLEKQVWGDHFGMVTDRFGINWMVNIAGTSSR</sequence>
<dbReference type="EMBL" id="JACHMH010000001">
    <property type="protein sequence ID" value="MBB4677176.1"/>
    <property type="molecule type" value="Genomic_DNA"/>
</dbReference>
<comment type="caution">
    <text evidence="2">The sequence shown here is derived from an EMBL/GenBank/DDBJ whole genome shotgun (WGS) entry which is preliminary data.</text>
</comment>
<dbReference type="AlphaFoldDB" id="A0A7W7CC46"/>